<organism evidence="4 5">
    <name type="scientific">Cohaesibacter marisflavi</name>
    <dbReference type="NCBI Taxonomy" id="655353"/>
    <lineage>
        <taxon>Bacteria</taxon>
        <taxon>Pseudomonadati</taxon>
        <taxon>Pseudomonadota</taxon>
        <taxon>Alphaproteobacteria</taxon>
        <taxon>Hyphomicrobiales</taxon>
        <taxon>Cohaesibacteraceae</taxon>
    </lineage>
</organism>
<proteinExistence type="predicted"/>
<dbReference type="InterPro" id="IPR018247">
    <property type="entry name" value="EF_Hand_1_Ca_BS"/>
</dbReference>
<keyword evidence="5" id="KW-1185">Reference proteome</keyword>
<dbReference type="SUPFAM" id="SSF47473">
    <property type="entry name" value="EF-hand"/>
    <property type="match status" value="1"/>
</dbReference>
<dbReference type="STRING" id="655353.SAMN04488056_103212"/>
<dbReference type="PROSITE" id="PS50222">
    <property type="entry name" value="EF_HAND_2"/>
    <property type="match status" value="1"/>
</dbReference>
<evidence type="ECO:0000256" key="1">
    <source>
        <dbReference type="SAM" id="MobiDB-lite"/>
    </source>
</evidence>
<evidence type="ECO:0000256" key="2">
    <source>
        <dbReference type="SAM" id="SignalP"/>
    </source>
</evidence>
<dbReference type="Proteomes" id="UP000199236">
    <property type="component" value="Unassembled WGS sequence"/>
</dbReference>
<feature type="chain" id="PRO_5011653383" evidence="2">
    <location>
        <begin position="24"/>
        <end position="213"/>
    </location>
</feature>
<sequence length="213" mass="22512">MKNATKIALAVALVAGLSATSMAVHTASAGGWGYGWNNNQQNGNWMGRGGGMMRGGYNRGPRGGMMRGGMMGGGFMGGAMMLQQFDANNDGALTKEEIDTGFDKKVAENDKDGDNAINLEEFKAEWLKLTQNRMARGFQFMDSDADGKITPAELKAHADQMFAFMDSNNDGKIDQNDGPRRGMGYGRGGGPRFMQAPAAAPAAPAPADSDSAQ</sequence>
<dbReference type="AlphaFoldDB" id="A0A1I5EJG0"/>
<name>A0A1I5EJG0_9HYPH</name>
<dbReference type="GO" id="GO:0005509">
    <property type="term" value="F:calcium ion binding"/>
    <property type="evidence" value="ECO:0007669"/>
    <property type="project" value="InterPro"/>
</dbReference>
<evidence type="ECO:0000313" key="4">
    <source>
        <dbReference type="EMBL" id="SFO11644.1"/>
    </source>
</evidence>
<protein>
    <submittedName>
        <fullName evidence="4">Ca2+-binding protein, EF-hand superfamily</fullName>
    </submittedName>
</protein>
<dbReference type="OrthoDB" id="7474785at2"/>
<feature type="compositionally biased region" description="Basic and acidic residues" evidence="1">
    <location>
        <begin position="169"/>
        <end position="180"/>
    </location>
</feature>
<evidence type="ECO:0000259" key="3">
    <source>
        <dbReference type="PROSITE" id="PS50222"/>
    </source>
</evidence>
<feature type="compositionally biased region" description="Low complexity" evidence="1">
    <location>
        <begin position="196"/>
        <end position="213"/>
    </location>
</feature>
<feature type="signal peptide" evidence="2">
    <location>
        <begin position="1"/>
        <end position="23"/>
    </location>
</feature>
<accession>A0A1I5EJG0</accession>
<gene>
    <name evidence="4" type="ORF">SAMN04488056_103212</name>
</gene>
<dbReference type="Pfam" id="PF13202">
    <property type="entry name" value="EF-hand_5"/>
    <property type="match status" value="4"/>
</dbReference>
<dbReference type="RefSeq" id="WP_090070818.1">
    <property type="nucleotide sequence ID" value="NZ_FOVR01000003.1"/>
</dbReference>
<dbReference type="PROSITE" id="PS00018">
    <property type="entry name" value="EF_HAND_1"/>
    <property type="match status" value="2"/>
</dbReference>
<dbReference type="InterPro" id="IPR011992">
    <property type="entry name" value="EF-hand-dom_pair"/>
</dbReference>
<keyword evidence="2" id="KW-0732">Signal</keyword>
<dbReference type="InterPro" id="IPR002048">
    <property type="entry name" value="EF_hand_dom"/>
</dbReference>
<feature type="domain" description="EF-hand" evidence="3">
    <location>
        <begin position="129"/>
        <end position="164"/>
    </location>
</feature>
<feature type="compositionally biased region" description="Gly residues" evidence="1">
    <location>
        <begin position="181"/>
        <end position="191"/>
    </location>
</feature>
<reference evidence="4 5" key="1">
    <citation type="submission" date="2016-10" db="EMBL/GenBank/DDBJ databases">
        <authorList>
            <person name="de Groot N.N."/>
        </authorList>
    </citation>
    <scope>NUCLEOTIDE SEQUENCE [LARGE SCALE GENOMIC DNA]</scope>
    <source>
        <strain evidence="4 5">CGMCC 1.9157</strain>
    </source>
</reference>
<dbReference type="EMBL" id="FOVR01000003">
    <property type="protein sequence ID" value="SFO11644.1"/>
    <property type="molecule type" value="Genomic_DNA"/>
</dbReference>
<feature type="region of interest" description="Disordered" evidence="1">
    <location>
        <begin position="167"/>
        <end position="213"/>
    </location>
</feature>
<evidence type="ECO:0000313" key="5">
    <source>
        <dbReference type="Proteomes" id="UP000199236"/>
    </source>
</evidence>
<dbReference type="Gene3D" id="1.10.238.10">
    <property type="entry name" value="EF-hand"/>
    <property type="match status" value="2"/>
</dbReference>